<feature type="non-terminal residue" evidence="1">
    <location>
        <position position="55"/>
    </location>
</feature>
<name>A0A2P5C6Z6_PARAD</name>
<protein>
    <submittedName>
        <fullName evidence="1">Uncharacterized protein</fullName>
    </submittedName>
</protein>
<keyword evidence="2" id="KW-1185">Reference proteome</keyword>
<sequence length="55" mass="5827">MIPKSLKHNIKGCDFHEPLAPSIVDAGSSSAGGDRAQKCCAAITTVRWQKSNSRG</sequence>
<accession>A0A2P5C6Z6</accession>
<dbReference type="AlphaFoldDB" id="A0A2P5C6Z6"/>
<gene>
    <name evidence="1" type="ORF">PanWU01x14_178510</name>
</gene>
<reference evidence="2" key="1">
    <citation type="submission" date="2016-06" db="EMBL/GenBank/DDBJ databases">
        <title>Parallel loss of symbiosis genes in relatives of nitrogen-fixing non-legume Parasponia.</title>
        <authorList>
            <person name="Van Velzen R."/>
            <person name="Holmer R."/>
            <person name="Bu F."/>
            <person name="Rutten L."/>
            <person name="Van Zeijl A."/>
            <person name="Liu W."/>
            <person name="Santuari L."/>
            <person name="Cao Q."/>
            <person name="Sharma T."/>
            <person name="Shen D."/>
            <person name="Roswanjaya Y."/>
            <person name="Wardhani T."/>
            <person name="Kalhor M.S."/>
            <person name="Jansen J."/>
            <person name="Van den Hoogen J."/>
            <person name="Gungor B."/>
            <person name="Hartog M."/>
            <person name="Hontelez J."/>
            <person name="Verver J."/>
            <person name="Yang W.-C."/>
            <person name="Schijlen E."/>
            <person name="Repin R."/>
            <person name="Schilthuizen M."/>
            <person name="Schranz E."/>
            <person name="Heidstra R."/>
            <person name="Miyata K."/>
            <person name="Fedorova E."/>
            <person name="Kohlen W."/>
            <person name="Bisseling T."/>
            <person name="Smit S."/>
            <person name="Geurts R."/>
        </authorList>
    </citation>
    <scope>NUCLEOTIDE SEQUENCE [LARGE SCALE GENOMIC DNA]</scope>
    <source>
        <strain evidence="2">cv. WU1-14</strain>
    </source>
</reference>
<dbReference type="Proteomes" id="UP000237105">
    <property type="component" value="Unassembled WGS sequence"/>
</dbReference>
<dbReference type="EMBL" id="JXTB01000167">
    <property type="protein sequence ID" value="PON56808.1"/>
    <property type="molecule type" value="Genomic_DNA"/>
</dbReference>
<comment type="caution">
    <text evidence="1">The sequence shown here is derived from an EMBL/GenBank/DDBJ whole genome shotgun (WGS) entry which is preliminary data.</text>
</comment>
<proteinExistence type="predicted"/>
<organism evidence="1 2">
    <name type="scientific">Parasponia andersonii</name>
    <name type="common">Sponia andersonii</name>
    <dbReference type="NCBI Taxonomy" id="3476"/>
    <lineage>
        <taxon>Eukaryota</taxon>
        <taxon>Viridiplantae</taxon>
        <taxon>Streptophyta</taxon>
        <taxon>Embryophyta</taxon>
        <taxon>Tracheophyta</taxon>
        <taxon>Spermatophyta</taxon>
        <taxon>Magnoliopsida</taxon>
        <taxon>eudicotyledons</taxon>
        <taxon>Gunneridae</taxon>
        <taxon>Pentapetalae</taxon>
        <taxon>rosids</taxon>
        <taxon>fabids</taxon>
        <taxon>Rosales</taxon>
        <taxon>Cannabaceae</taxon>
        <taxon>Parasponia</taxon>
    </lineage>
</organism>
<evidence type="ECO:0000313" key="2">
    <source>
        <dbReference type="Proteomes" id="UP000237105"/>
    </source>
</evidence>
<evidence type="ECO:0000313" key="1">
    <source>
        <dbReference type="EMBL" id="PON56808.1"/>
    </source>
</evidence>